<dbReference type="EMBL" id="LK056692">
    <property type="protein sequence ID" value="CDU26048.1"/>
    <property type="molecule type" value="Genomic_DNA"/>
</dbReference>
<protein>
    <submittedName>
        <fullName evidence="2">Uncharacterized protein</fullName>
    </submittedName>
</protein>
<sequence>MSDSNPSPGLQLTSLPLEVLHLIAQSYIDSLGAHNVTSLLCTSTLFRDLFLPKLYTSIHISSLDQLSRFIHPTSGAHAYAPRYTLSSLTINIPGVPGGGDPTSTVAAKQRWRDRLLLASQALTLCCNVSIRHSEIFTSDVVRAHEARVFGEAVRGLGRVRRFRWVPPRRDANAIRGLSIVVVDQVVGSLSRGLVGCGQLETLELWNMMLPDDGGAELARALIQLSDERARQGSDLRLQVALRSVTNLNPKSICDLALADPGIKVSIADGFVASIWGARVERLAVEECMRDALDSDGSVASSGGDSSRRRSDSSNTSDESSIATSRATSPELWIQQTLAKASENVCLTVLQGGIAGSQVLAD</sequence>
<accession>A0A127ZIW3</accession>
<reference evidence="2" key="1">
    <citation type="submission" date="2014-06" db="EMBL/GenBank/DDBJ databases">
        <authorList>
            <person name="Ju J."/>
            <person name="Zhang J."/>
        </authorList>
    </citation>
    <scope>NUCLEOTIDE SEQUENCE</scope>
    <source>
        <strain evidence="2">SscI8</strain>
    </source>
</reference>
<feature type="compositionally biased region" description="Low complexity" evidence="1">
    <location>
        <begin position="294"/>
        <end position="304"/>
    </location>
</feature>
<proteinExistence type="predicted"/>
<evidence type="ECO:0000256" key="1">
    <source>
        <dbReference type="SAM" id="MobiDB-lite"/>
    </source>
</evidence>
<organism evidence="2">
    <name type="scientific">Sporisorium scitamineum</name>
    <dbReference type="NCBI Taxonomy" id="49012"/>
    <lineage>
        <taxon>Eukaryota</taxon>
        <taxon>Fungi</taxon>
        <taxon>Dikarya</taxon>
        <taxon>Basidiomycota</taxon>
        <taxon>Ustilaginomycotina</taxon>
        <taxon>Ustilaginomycetes</taxon>
        <taxon>Ustilaginales</taxon>
        <taxon>Ustilaginaceae</taxon>
        <taxon>Sporisorium</taxon>
    </lineage>
</organism>
<evidence type="ECO:0000313" key="2">
    <source>
        <dbReference type="EMBL" id="CDU26048.1"/>
    </source>
</evidence>
<name>A0A127ZIW3_9BASI</name>
<dbReference type="AlphaFoldDB" id="A0A127ZIW3"/>
<dbReference type="OrthoDB" id="2548305at2759"/>
<gene>
    <name evidence="2" type="ORF">SPSC_06215</name>
</gene>
<feature type="region of interest" description="Disordered" evidence="1">
    <location>
        <begin position="294"/>
        <end position="325"/>
    </location>
</feature>